<dbReference type="RefSeq" id="WP_055466737.1">
    <property type="nucleotide sequence ID" value="NZ_LKHS01000017.1"/>
</dbReference>
<dbReference type="EMBL" id="LKHS01000017">
    <property type="protein sequence ID" value="KQH84617.1"/>
    <property type="molecule type" value="Genomic_DNA"/>
</dbReference>
<dbReference type="InterPro" id="IPR031929">
    <property type="entry name" value="CLP_mid"/>
</dbReference>
<sequence length="422" mass="43109">MTILNQHSLMALVAGCFLVACSGTGSVASNDSEGSSSVTSEDVVSTQSAKNVVSETGGAISQSELTETLDTITTGSGEVLVNLGEVVTALGEGLPLTARSLDVNQDYLSTTAQGASSATTQLGTTVVSAGDTIANLDALPVFVQLNNQTGVLTFTGETVSDLGGKVENVGQWLAFHTSDQGGIYGLTESVSVMTAPILVQAGDMIDLKGHALILVNDLGEMQTAVPSLVYLSSTSLKQGTTALLMNVDGTVNNLGTVFVGEHGMTALLFNELSQQDASLSALKEQLQDTLNGKQLAGVGDLYLGGGLYTDVQGNLTVVTQSLGDVLSLDTGLLASLELDSTLLNLSDLDATSMPLKDLLGSTAQSLTTLVGSLTGTTVETVSLSSVSGSLLADDTLSVSDSTETSQLLNYLSANVLTPVLGQ</sequence>
<dbReference type="Proteomes" id="UP000051221">
    <property type="component" value="Unassembled WGS sequence"/>
</dbReference>
<dbReference type="Pfam" id="PF15984">
    <property type="entry name" value="Collagen_mid"/>
    <property type="match status" value="1"/>
</dbReference>
<organism evidence="4 5">
    <name type="scientific">Vibrio furnissii</name>
    <dbReference type="NCBI Taxonomy" id="29494"/>
    <lineage>
        <taxon>Bacteria</taxon>
        <taxon>Pseudomonadati</taxon>
        <taxon>Pseudomonadota</taxon>
        <taxon>Gammaproteobacteria</taxon>
        <taxon>Vibrionales</taxon>
        <taxon>Vibrionaceae</taxon>
        <taxon>Vibrio</taxon>
    </lineage>
</organism>
<feature type="signal peptide" evidence="2">
    <location>
        <begin position="1"/>
        <end position="22"/>
    </location>
</feature>
<evidence type="ECO:0000313" key="5">
    <source>
        <dbReference type="Proteomes" id="UP000051221"/>
    </source>
</evidence>
<protein>
    <recommendedName>
        <fullName evidence="3">Bacterial collagen-like protein middle domain-containing protein</fullName>
    </recommendedName>
</protein>
<reference evidence="4 5" key="1">
    <citation type="submission" date="2015-08" db="EMBL/GenBank/DDBJ databases">
        <title>Antibacterial properties of a collection of Vibrionaceae strains.</title>
        <authorList>
            <person name="Giubergia S."/>
        </authorList>
    </citation>
    <scope>NUCLEOTIDE SEQUENCE [LARGE SCALE GENOMIC DNA]</scope>
    <source>
        <strain evidence="4 5">S0821</strain>
    </source>
</reference>
<feature type="chain" id="PRO_5006194438" description="Bacterial collagen-like protein middle domain-containing protein" evidence="2">
    <location>
        <begin position="23"/>
        <end position="422"/>
    </location>
</feature>
<feature type="domain" description="Bacterial collagen-like protein middle" evidence="3">
    <location>
        <begin position="71"/>
        <end position="260"/>
    </location>
</feature>
<proteinExistence type="predicted"/>
<evidence type="ECO:0000259" key="3">
    <source>
        <dbReference type="Pfam" id="PF15984"/>
    </source>
</evidence>
<evidence type="ECO:0000256" key="2">
    <source>
        <dbReference type="SAM" id="SignalP"/>
    </source>
</evidence>
<dbReference type="AlphaFoldDB" id="A0A0Q2M974"/>
<dbReference type="InParanoid" id="A0A0Q2M974"/>
<feature type="region of interest" description="Disordered" evidence="1">
    <location>
        <begin position="28"/>
        <end position="47"/>
    </location>
</feature>
<evidence type="ECO:0000313" key="4">
    <source>
        <dbReference type="EMBL" id="KQH84617.1"/>
    </source>
</evidence>
<evidence type="ECO:0000256" key="1">
    <source>
        <dbReference type="SAM" id="MobiDB-lite"/>
    </source>
</evidence>
<comment type="caution">
    <text evidence="4">The sequence shown here is derived from an EMBL/GenBank/DDBJ whole genome shotgun (WGS) entry which is preliminary data.</text>
</comment>
<keyword evidence="2" id="KW-0732">Signal</keyword>
<name>A0A0Q2M974_VIBFU</name>
<feature type="compositionally biased region" description="Low complexity" evidence="1">
    <location>
        <begin position="29"/>
        <end position="47"/>
    </location>
</feature>
<accession>A0A0Q2M974</accession>
<keyword evidence="5" id="KW-1185">Reference proteome</keyword>
<gene>
    <name evidence="4" type="ORF">AMR76_17580</name>
</gene>